<dbReference type="EC" id="3.2.1.58" evidence="14"/>
<dbReference type="Gene3D" id="3.20.20.80">
    <property type="entry name" value="Glycosidases"/>
    <property type="match status" value="1"/>
</dbReference>
<sequence length="397" mass="45004">MSTDSPVEAPVTDTTHVQAKIRAGLEKSRGVNLGGWLVAENWMTGDAPFWQEVGDEYVGSGEYTAITKAVNPDLVRSKLRDHHANFITESDIRQIAAVGLNTVRVPVGYWIVGYDNQDPANQREWEVYPKGTIQYLDRLIRDWGVKHNVSVLLSLHAAKGSQNGAEHSSPPSHGQSYWSQYSENVDNSIEVVRVLADRYLNDEAFLGIGLLNEPGPSTNESVLYQYYQDAYQAVRSTGSDCVLSIAPTLPKQIPDEMVGFMTTPEFTNVWVEWHPYFVWGYENKTDEHLLNVSLKTEYKGRVEKWNARPGHNPLFIGEWSFSTASNMLRQNPDFFYTFAEEQLKVHELAEGGYTFWSWKARGVNESIDVEAWSLQNLLADDRIGQMLRGTGQYKRQD</sequence>
<organism evidence="18 19">
    <name type="scientific">Peronospora matthiolae</name>
    <dbReference type="NCBI Taxonomy" id="2874970"/>
    <lineage>
        <taxon>Eukaryota</taxon>
        <taxon>Sar</taxon>
        <taxon>Stramenopiles</taxon>
        <taxon>Oomycota</taxon>
        <taxon>Peronosporomycetes</taxon>
        <taxon>Peronosporales</taxon>
        <taxon>Peronosporaceae</taxon>
        <taxon>Peronospora</taxon>
    </lineage>
</organism>
<comment type="function">
    <text evidence="13">Glucosidase involved in the degradation of cellulosic biomass. Active on lichenan.</text>
</comment>
<dbReference type="GO" id="GO:0005886">
    <property type="term" value="C:plasma membrane"/>
    <property type="evidence" value="ECO:0007669"/>
    <property type="project" value="UniProtKB-SubCell"/>
</dbReference>
<dbReference type="AlphaFoldDB" id="A0AAV1V6X3"/>
<accession>A0AAV1V6X3</accession>
<keyword evidence="8" id="KW-0472">Membrane</keyword>
<evidence type="ECO:0000256" key="3">
    <source>
        <dbReference type="ARBA" id="ARBA00022475"/>
    </source>
</evidence>
<protein>
    <recommendedName>
        <fullName evidence="14">glucan 1,3-beta-glucosidase</fullName>
        <ecNumber evidence="14">3.2.1.58</ecNumber>
    </recommendedName>
    <alternativeName>
        <fullName evidence="15">Exo-1,3-beta-glucanase D</fullName>
    </alternativeName>
</protein>
<evidence type="ECO:0000256" key="9">
    <source>
        <dbReference type="ARBA" id="ARBA00023180"/>
    </source>
</evidence>
<dbReference type="Proteomes" id="UP001162060">
    <property type="component" value="Unassembled WGS sequence"/>
</dbReference>
<comment type="caution">
    <text evidence="18">The sequence shown here is derived from an EMBL/GenBank/DDBJ whole genome shotgun (WGS) entry which is preliminary data.</text>
</comment>
<evidence type="ECO:0000256" key="10">
    <source>
        <dbReference type="ARBA" id="ARBA00023295"/>
    </source>
</evidence>
<evidence type="ECO:0000256" key="2">
    <source>
        <dbReference type="ARBA" id="ARBA00005641"/>
    </source>
</evidence>
<keyword evidence="6" id="KW-0735">Signal-anchor</keyword>
<dbReference type="EMBL" id="CAKLBY020000267">
    <property type="protein sequence ID" value="CAK7942057.1"/>
    <property type="molecule type" value="Genomic_DNA"/>
</dbReference>
<reference evidence="18" key="1">
    <citation type="submission" date="2024-01" db="EMBL/GenBank/DDBJ databases">
        <authorList>
            <person name="Webb A."/>
        </authorList>
    </citation>
    <scope>NUCLEOTIDE SEQUENCE</scope>
    <source>
        <strain evidence="18">Pm1</strain>
    </source>
</reference>
<comment type="similarity">
    <text evidence="2 16">Belongs to the glycosyl hydrolase 5 (cellulase A) family.</text>
</comment>
<dbReference type="FunFam" id="3.20.20.80:FF:000113">
    <property type="entry name" value="Glucan 1,3-beta-glucosidase"/>
    <property type="match status" value="1"/>
</dbReference>
<proteinExistence type="inferred from homology"/>
<evidence type="ECO:0000256" key="12">
    <source>
        <dbReference type="ARBA" id="ARBA00036824"/>
    </source>
</evidence>
<evidence type="ECO:0000256" key="6">
    <source>
        <dbReference type="ARBA" id="ARBA00022968"/>
    </source>
</evidence>
<evidence type="ECO:0000256" key="4">
    <source>
        <dbReference type="ARBA" id="ARBA00022692"/>
    </source>
</evidence>
<dbReference type="PANTHER" id="PTHR31297">
    <property type="entry name" value="GLUCAN ENDO-1,6-BETA-GLUCOSIDASE B"/>
    <property type="match status" value="1"/>
</dbReference>
<dbReference type="SUPFAM" id="SSF51445">
    <property type="entry name" value="(Trans)glycosidases"/>
    <property type="match status" value="1"/>
</dbReference>
<dbReference type="InterPro" id="IPR050386">
    <property type="entry name" value="Glycosyl_hydrolase_5"/>
</dbReference>
<dbReference type="GO" id="GO:0004338">
    <property type="term" value="F:glucan exo-1,3-beta-glucosidase activity"/>
    <property type="evidence" value="ECO:0007669"/>
    <property type="project" value="UniProtKB-EC"/>
</dbReference>
<evidence type="ECO:0000259" key="17">
    <source>
        <dbReference type="Pfam" id="PF00150"/>
    </source>
</evidence>
<evidence type="ECO:0000256" key="7">
    <source>
        <dbReference type="ARBA" id="ARBA00022989"/>
    </source>
</evidence>
<evidence type="ECO:0000256" key="16">
    <source>
        <dbReference type="RuleBase" id="RU361153"/>
    </source>
</evidence>
<dbReference type="GO" id="GO:0009986">
    <property type="term" value="C:cell surface"/>
    <property type="evidence" value="ECO:0007669"/>
    <property type="project" value="TreeGrafter"/>
</dbReference>
<dbReference type="InterPro" id="IPR017853">
    <property type="entry name" value="GH"/>
</dbReference>
<comment type="subcellular location">
    <subcellularLocation>
        <location evidence="1">Cell membrane</location>
        <topology evidence="1">Single-pass type II membrane protein</topology>
    </subcellularLocation>
</comment>
<name>A0AAV1V6X3_9STRA</name>
<keyword evidence="3" id="KW-1003">Cell membrane</keyword>
<feature type="domain" description="Glycoside hydrolase family 5" evidence="17">
    <location>
        <begin position="85"/>
        <end position="360"/>
    </location>
</feature>
<evidence type="ECO:0000256" key="1">
    <source>
        <dbReference type="ARBA" id="ARBA00004401"/>
    </source>
</evidence>
<comment type="catalytic activity">
    <reaction evidence="12">
        <text>Successive hydrolysis of beta-D-glucose units from the non-reducing ends of (1-&gt;3)-beta-D-glucans, releasing alpha-glucose.</text>
        <dbReference type="EC" id="3.2.1.58"/>
    </reaction>
</comment>
<evidence type="ECO:0000256" key="5">
    <source>
        <dbReference type="ARBA" id="ARBA00022801"/>
    </source>
</evidence>
<keyword evidence="10 16" id="KW-0326">Glycosidase</keyword>
<evidence type="ECO:0000313" key="18">
    <source>
        <dbReference type="EMBL" id="CAK7942057.1"/>
    </source>
</evidence>
<evidence type="ECO:0000256" key="14">
    <source>
        <dbReference type="ARBA" id="ARBA00038929"/>
    </source>
</evidence>
<evidence type="ECO:0000313" key="19">
    <source>
        <dbReference type="Proteomes" id="UP001162060"/>
    </source>
</evidence>
<evidence type="ECO:0000256" key="8">
    <source>
        <dbReference type="ARBA" id="ARBA00023136"/>
    </source>
</evidence>
<dbReference type="InterPro" id="IPR001547">
    <property type="entry name" value="Glyco_hydro_5"/>
</dbReference>
<keyword evidence="11" id="KW-0961">Cell wall biogenesis/degradation</keyword>
<dbReference type="Pfam" id="PF00150">
    <property type="entry name" value="Cellulase"/>
    <property type="match status" value="1"/>
</dbReference>
<dbReference type="GO" id="GO:0009251">
    <property type="term" value="P:glucan catabolic process"/>
    <property type="evidence" value="ECO:0007669"/>
    <property type="project" value="TreeGrafter"/>
</dbReference>
<dbReference type="GO" id="GO:0071555">
    <property type="term" value="P:cell wall organization"/>
    <property type="evidence" value="ECO:0007669"/>
    <property type="project" value="UniProtKB-KW"/>
</dbReference>
<keyword evidence="4" id="KW-0812">Transmembrane</keyword>
<keyword evidence="5 16" id="KW-0378">Hydrolase</keyword>
<dbReference type="GO" id="GO:0005576">
    <property type="term" value="C:extracellular region"/>
    <property type="evidence" value="ECO:0007669"/>
    <property type="project" value="TreeGrafter"/>
</dbReference>
<keyword evidence="9" id="KW-0325">Glycoprotein</keyword>
<keyword evidence="7" id="KW-1133">Transmembrane helix</keyword>
<evidence type="ECO:0000256" key="13">
    <source>
        <dbReference type="ARBA" id="ARBA00037126"/>
    </source>
</evidence>
<evidence type="ECO:0000256" key="15">
    <source>
        <dbReference type="ARBA" id="ARBA00041260"/>
    </source>
</evidence>
<evidence type="ECO:0000256" key="11">
    <source>
        <dbReference type="ARBA" id="ARBA00023316"/>
    </source>
</evidence>
<gene>
    <name evidence="18" type="ORF">PM001_LOCUS27207</name>
</gene>
<dbReference type="PANTHER" id="PTHR31297:SF34">
    <property type="entry name" value="GLUCAN 1,3-BETA-GLUCOSIDASE 2"/>
    <property type="match status" value="1"/>
</dbReference>